<dbReference type="eggNOG" id="COG1024">
    <property type="taxonomic scope" value="Bacteria"/>
</dbReference>
<sequence>MTDRPAEGVLRLRLNRPDRLNAINAPLVGALISALDNVEARSVVLDSSSSQAFCSGVDLDIEDVERAKVSDLLYELYEKIVKLPVPVVAAINGHVVGAGVQLVVAADLRVAGPETKMRVAGPGHGLAVAGWGLPSLIGRGRALDLCLTMRAVGAEEALGIGLVDRIEREPSSAALDLALAFAQLDQEAVSRVKSLVTGSSGLLRALREERDGNRRAWSGSVAQLISRRGEETR</sequence>
<dbReference type="GO" id="GO:0016853">
    <property type="term" value="F:isomerase activity"/>
    <property type="evidence" value="ECO:0007669"/>
    <property type="project" value="UniProtKB-KW"/>
</dbReference>
<gene>
    <name evidence="3" type="ordered locus">Rxyl_1868</name>
</gene>
<evidence type="ECO:0000256" key="1">
    <source>
        <dbReference type="ARBA" id="ARBA00005254"/>
    </source>
</evidence>
<comment type="similarity">
    <text evidence="1 2">Belongs to the enoyl-CoA hydratase/isomerase family.</text>
</comment>
<dbReference type="STRING" id="266117.Rxyl_1868"/>
<dbReference type="KEGG" id="rxy:Rxyl_1868"/>
<dbReference type="InterPro" id="IPR001753">
    <property type="entry name" value="Enoyl-CoA_hydra/iso"/>
</dbReference>
<dbReference type="PANTHER" id="PTHR11941:SF54">
    <property type="entry name" value="ENOYL-COA HYDRATASE, MITOCHONDRIAL"/>
    <property type="match status" value="1"/>
</dbReference>
<evidence type="ECO:0000313" key="4">
    <source>
        <dbReference type="Proteomes" id="UP000006637"/>
    </source>
</evidence>
<dbReference type="Gene3D" id="3.90.226.10">
    <property type="entry name" value="2-enoyl-CoA Hydratase, Chain A, domain 1"/>
    <property type="match status" value="1"/>
</dbReference>
<dbReference type="Pfam" id="PF00378">
    <property type="entry name" value="ECH_1"/>
    <property type="match status" value="1"/>
</dbReference>
<evidence type="ECO:0000313" key="3">
    <source>
        <dbReference type="EMBL" id="ABG04818.1"/>
    </source>
</evidence>
<dbReference type="AlphaFoldDB" id="Q1AUW0"/>
<dbReference type="SUPFAM" id="SSF52096">
    <property type="entry name" value="ClpP/crotonase"/>
    <property type="match status" value="1"/>
</dbReference>
<reference evidence="3 4" key="1">
    <citation type="submission" date="2006-06" db="EMBL/GenBank/DDBJ databases">
        <title>Complete sequence of Rubrobacter xylanophilus DSM 9941.</title>
        <authorList>
            <consortium name="US DOE Joint Genome Institute"/>
            <person name="Copeland A."/>
            <person name="Lucas S."/>
            <person name="Lapidus A."/>
            <person name="Barry K."/>
            <person name="Detter J.C."/>
            <person name="Glavina del Rio T."/>
            <person name="Hammon N."/>
            <person name="Israni S."/>
            <person name="Dalin E."/>
            <person name="Tice H."/>
            <person name="Pitluck S."/>
            <person name="Munk A.C."/>
            <person name="Brettin T."/>
            <person name="Bruce D."/>
            <person name="Han C."/>
            <person name="Tapia R."/>
            <person name="Gilna P."/>
            <person name="Schmutz J."/>
            <person name="Larimer F."/>
            <person name="Land M."/>
            <person name="Hauser L."/>
            <person name="Kyrpides N."/>
            <person name="Lykidis A."/>
            <person name="da Costa M.S."/>
            <person name="Rainey F.A."/>
            <person name="Empadinhas N."/>
            <person name="Jolivet E."/>
            <person name="Battista J.R."/>
            <person name="Richardson P."/>
        </authorList>
    </citation>
    <scope>NUCLEOTIDE SEQUENCE [LARGE SCALE GENOMIC DNA]</scope>
    <source>
        <strain evidence="4">DSM 9941 / NBRC 16129 / PRD-1</strain>
    </source>
</reference>
<organism evidence="3 4">
    <name type="scientific">Rubrobacter xylanophilus (strain DSM 9941 / JCM 11954 / NBRC 16129 / PRD-1)</name>
    <dbReference type="NCBI Taxonomy" id="266117"/>
    <lineage>
        <taxon>Bacteria</taxon>
        <taxon>Bacillati</taxon>
        <taxon>Actinomycetota</taxon>
        <taxon>Rubrobacteria</taxon>
        <taxon>Rubrobacterales</taxon>
        <taxon>Rubrobacteraceae</taxon>
        <taxon>Rubrobacter</taxon>
    </lineage>
</organism>
<keyword evidence="4" id="KW-1185">Reference proteome</keyword>
<name>Q1AUW0_RUBXD</name>
<dbReference type="PhylomeDB" id="Q1AUW0"/>
<dbReference type="InterPro" id="IPR018376">
    <property type="entry name" value="Enoyl-CoA_hyd/isom_CS"/>
</dbReference>
<dbReference type="PROSITE" id="PS00166">
    <property type="entry name" value="ENOYL_COA_HYDRATASE"/>
    <property type="match status" value="1"/>
</dbReference>
<dbReference type="InterPro" id="IPR029045">
    <property type="entry name" value="ClpP/crotonase-like_dom_sf"/>
</dbReference>
<dbReference type="EMBL" id="CP000386">
    <property type="protein sequence ID" value="ABG04818.1"/>
    <property type="molecule type" value="Genomic_DNA"/>
</dbReference>
<evidence type="ECO:0000256" key="2">
    <source>
        <dbReference type="RuleBase" id="RU003707"/>
    </source>
</evidence>
<dbReference type="Proteomes" id="UP000006637">
    <property type="component" value="Chromosome"/>
</dbReference>
<proteinExistence type="inferred from homology"/>
<dbReference type="HOGENOM" id="CLU_009834_7_4_11"/>
<dbReference type="GO" id="GO:0006635">
    <property type="term" value="P:fatty acid beta-oxidation"/>
    <property type="evidence" value="ECO:0007669"/>
    <property type="project" value="TreeGrafter"/>
</dbReference>
<dbReference type="CDD" id="cd06558">
    <property type="entry name" value="crotonase-like"/>
    <property type="match status" value="1"/>
</dbReference>
<protein>
    <submittedName>
        <fullName evidence="3">Enoyl-CoA hydratase/isomerase</fullName>
    </submittedName>
</protein>
<dbReference type="PANTHER" id="PTHR11941">
    <property type="entry name" value="ENOYL-COA HYDRATASE-RELATED"/>
    <property type="match status" value="1"/>
</dbReference>
<keyword evidence="3" id="KW-0413">Isomerase</keyword>
<accession>Q1AUW0</accession>